<feature type="compositionally biased region" description="Low complexity" evidence="1">
    <location>
        <begin position="1"/>
        <end position="27"/>
    </location>
</feature>
<accession>A0A6G1I9I4</accession>
<name>A0A6G1I9I4_9PEZI</name>
<evidence type="ECO:0000256" key="1">
    <source>
        <dbReference type="SAM" id="MobiDB-lite"/>
    </source>
</evidence>
<dbReference type="AlphaFoldDB" id="A0A6G1I9I4"/>
<gene>
    <name evidence="2" type="ORF">EJ06DRAFT_579338</name>
</gene>
<organism evidence="2 3">
    <name type="scientific">Trichodelitschia bisporula</name>
    <dbReference type="NCBI Taxonomy" id="703511"/>
    <lineage>
        <taxon>Eukaryota</taxon>
        <taxon>Fungi</taxon>
        <taxon>Dikarya</taxon>
        <taxon>Ascomycota</taxon>
        <taxon>Pezizomycotina</taxon>
        <taxon>Dothideomycetes</taxon>
        <taxon>Dothideomycetes incertae sedis</taxon>
        <taxon>Phaeotrichales</taxon>
        <taxon>Phaeotrichaceae</taxon>
        <taxon>Trichodelitschia</taxon>
    </lineage>
</organism>
<reference evidence="2" key="1">
    <citation type="journal article" date="2020" name="Stud. Mycol.">
        <title>101 Dothideomycetes genomes: a test case for predicting lifestyles and emergence of pathogens.</title>
        <authorList>
            <person name="Haridas S."/>
            <person name="Albert R."/>
            <person name="Binder M."/>
            <person name="Bloem J."/>
            <person name="Labutti K."/>
            <person name="Salamov A."/>
            <person name="Andreopoulos B."/>
            <person name="Baker S."/>
            <person name="Barry K."/>
            <person name="Bills G."/>
            <person name="Bluhm B."/>
            <person name="Cannon C."/>
            <person name="Castanera R."/>
            <person name="Culley D."/>
            <person name="Daum C."/>
            <person name="Ezra D."/>
            <person name="Gonzalez J."/>
            <person name="Henrissat B."/>
            <person name="Kuo A."/>
            <person name="Liang C."/>
            <person name="Lipzen A."/>
            <person name="Lutzoni F."/>
            <person name="Magnuson J."/>
            <person name="Mondo S."/>
            <person name="Nolan M."/>
            <person name="Ohm R."/>
            <person name="Pangilinan J."/>
            <person name="Park H.-J."/>
            <person name="Ramirez L."/>
            <person name="Alfaro M."/>
            <person name="Sun H."/>
            <person name="Tritt A."/>
            <person name="Yoshinaga Y."/>
            <person name="Zwiers L.-H."/>
            <person name="Turgeon B."/>
            <person name="Goodwin S."/>
            <person name="Spatafora J."/>
            <person name="Crous P."/>
            <person name="Grigoriev I."/>
        </authorList>
    </citation>
    <scope>NUCLEOTIDE SEQUENCE</scope>
    <source>
        <strain evidence="2">CBS 262.69</strain>
    </source>
</reference>
<protein>
    <submittedName>
        <fullName evidence="2">Uncharacterized protein</fullName>
    </submittedName>
</protein>
<evidence type="ECO:0000313" key="2">
    <source>
        <dbReference type="EMBL" id="KAF2404776.1"/>
    </source>
</evidence>
<feature type="region of interest" description="Disordered" evidence="1">
    <location>
        <begin position="1"/>
        <end position="29"/>
    </location>
</feature>
<proteinExistence type="predicted"/>
<dbReference type="EMBL" id="ML996688">
    <property type="protein sequence ID" value="KAF2404776.1"/>
    <property type="molecule type" value="Genomic_DNA"/>
</dbReference>
<dbReference type="Proteomes" id="UP000799640">
    <property type="component" value="Unassembled WGS sequence"/>
</dbReference>
<keyword evidence="3" id="KW-1185">Reference proteome</keyword>
<sequence>MPSNNKNSSSSSSANTGSSSSSDGWNSQAQDASYSSFKNLVGSHGGKLYNDADVEGAKEILRAHQEADRKKWEGGLRGGPGGMVFWGCLN</sequence>
<evidence type="ECO:0000313" key="3">
    <source>
        <dbReference type="Proteomes" id="UP000799640"/>
    </source>
</evidence>